<dbReference type="EMBL" id="BJZV01000002">
    <property type="protein sequence ID" value="GEP08569.1"/>
    <property type="molecule type" value="Genomic_DNA"/>
</dbReference>
<reference evidence="4 5" key="1">
    <citation type="submission" date="2019-07" db="EMBL/GenBank/DDBJ databases">
        <title>Whole genome shotgun sequence of Methylobacterium gnaphalii NBRC 107716.</title>
        <authorList>
            <person name="Hosoyama A."/>
            <person name="Uohara A."/>
            <person name="Ohji S."/>
            <person name="Ichikawa N."/>
        </authorList>
    </citation>
    <scope>NUCLEOTIDE SEQUENCE [LARGE SCALE GENOMIC DNA]</scope>
    <source>
        <strain evidence="4 5">NBRC 107716</strain>
    </source>
</reference>
<proteinExistence type="inferred from homology"/>
<dbReference type="CDD" id="cd02440">
    <property type="entry name" value="AdoMet_MTases"/>
    <property type="match status" value="1"/>
</dbReference>
<dbReference type="Pfam" id="PF01135">
    <property type="entry name" value="PCMT"/>
    <property type="match status" value="1"/>
</dbReference>
<keyword evidence="4" id="KW-0808">Transferase</keyword>
<protein>
    <recommendedName>
        <fullName evidence="2">Protein-L-isoaspartate O-methyltransferase</fullName>
    </recommendedName>
    <alternativeName>
        <fullName evidence="3">Protein L-isoaspartyl methyltransferase</fullName>
    </alternativeName>
</protein>
<comment type="caution">
    <text evidence="4">The sequence shown here is derived from an EMBL/GenBank/DDBJ whole genome shotgun (WGS) entry which is preliminary data.</text>
</comment>
<dbReference type="PANTHER" id="PTHR11579:SF18">
    <property type="entry name" value="PROTEIN-L-ISOASPARTATE O-METHYLTRANSFERASE"/>
    <property type="match status" value="1"/>
</dbReference>
<dbReference type="GO" id="GO:0004719">
    <property type="term" value="F:protein-L-isoaspartate (D-aspartate) O-methyltransferase activity"/>
    <property type="evidence" value="ECO:0007669"/>
    <property type="project" value="InterPro"/>
</dbReference>
<dbReference type="Gene3D" id="3.40.50.150">
    <property type="entry name" value="Vaccinia Virus protein VP39"/>
    <property type="match status" value="1"/>
</dbReference>
<dbReference type="InterPro" id="IPR029063">
    <property type="entry name" value="SAM-dependent_MTases_sf"/>
</dbReference>
<evidence type="ECO:0000313" key="4">
    <source>
        <dbReference type="EMBL" id="GEP08569.1"/>
    </source>
</evidence>
<dbReference type="SUPFAM" id="SSF53335">
    <property type="entry name" value="S-adenosyl-L-methionine-dependent methyltransferases"/>
    <property type="match status" value="1"/>
</dbReference>
<name>A0A512JF52_9HYPH</name>
<sequence>MLDYAQARQLMVDCQLRTFDVNDVAVLEAFATVPRERFVQPGTEDFAYIDRTLRLSGSEASSRAMPAPMVLARMIQALKIRPGMRVLDVAAGYGYGTALLTELKARAVALESDADLAQVARERLGATAEVITGPLGEGAAAQGPYDAILVQGRVETRPQALLDQLRDDGRLVCVLGEDRGAKATLFVRAGDAFGARPLFDANLPALADFAVAHGFAF</sequence>
<dbReference type="OrthoDB" id="9798496at2"/>
<evidence type="ECO:0000313" key="5">
    <source>
        <dbReference type="Proteomes" id="UP000321750"/>
    </source>
</evidence>
<evidence type="ECO:0000256" key="2">
    <source>
        <dbReference type="ARBA" id="ARBA00013346"/>
    </source>
</evidence>
<keyword evidence="4" id="KW-0489">Methyltransferase</keyword>
<dbReference type="InterPro" id="IPR000682">
    <property type="entry name" value="PCMT"/>
</dbReference>
<dbReference type="GO" id="GO:0005737">
    <property type="term" value="C:cytoplasm"/>
    <property type="evidence" value="ECO:0007669"/>
    <property type="project" value="TreeGrafter"/>
</dbReference>
<accession>A0A512JF52</accession>
<dbReference type="PANTHER" id="PTHR11579">
    <property type="entry name" value="PROTEIN-L-ISOASPARTATE O-METHYLTRANSFERASE"/>
    <property type="match status" value="1"/>
</dbReference>
<organism evidence="4 5">
    <name type="scientific">Methylobacterium gnaphalii</name>
    <dbReference type="NCBI Taxonomy" id="1010610"/>
    <lineage>
        <taxon>Bacteria</taxon>
        <taxon>Pseudomonadati</taxon>
        <taxon>Pseudomonadota</taxon>
        <taxon>Alphaproteobacteria</taxon>
        <taxon>Hyphomicrobiales</taxon>
        <taxon>Methylobacteriaceae</taxon>
        <taxon>Methylobacterium</taxon>
    </lineage>
</organism>
<dbReference type="GO" id="GO:0032259">
    <property type="term" value="P:methylation"/>
    <property type="evidence" value="ECO:0007669"/>
    <property type="project" value="UniProtKB-KW"/>
</dbReference>
<keyword evidence="5" id="KW-1185">Reference proteome</keyword>
<dbReference type="RefSeq" id="WP_147044930.1">
    <property type="nucleotide sequence ID" value="NZ_BJZV01000002.1"/>
</dbReference>
<comment type="similarity">
    <text evidence="1">Belongs to the methyltransferase superfamily. L-isoaspartyl/D-aspartyl protein methyltransferase family.</text>
</comment>
<evidence type="ECO:0000256" key="1">
    <source>
        <dbReference type="ARBA" id="ARBA00005369"/>
    </source>
</evidence>
<gene>
    <name evidence="4" type="ORF">MGN01_04140</name>
</gene>
<evidence type="ECO:0000256" key="3">
    <source>
        <dbReference type="ARBA" id="ARBA00030757"/>
    </source>
</evidence>
<dbReference type="AlphaFoldDB" id="A0A512JF52"/>
<dbReference type="Proteomes" id="UP000321750">
    <property type="component" value="Unassembled WGS sequence"/>
</dbReference>